<evidence type="ECO:0000313" key="8">
    <source>
        <dbReference type="EMBL" id="GAA2008679.1"/>
    </source>
</evidence>
<dbReference type="Proteomes" id="UP001500755">
    <property type="component" value="Unassembled WGS sequence"/>
</dbReference>
<comment type="subunit">
    <text evidence="6">Homotetramer. Forms an RuvA(8)-RuvB(12)-Holliday junction (HJ) complex. HJ DNA is sandwiched between 2 RuvA tetramers; dsDNA enters through RuvA and exits via RuvB. An RuvB hexamer assembles on each DNA strand where it exits the tetramer. Each RuvB hexamer is contacted by two RuvA subunits (via domain III) on 2 adjacent RuvB subunits; this complex drives branch migration. In the full resolvosome a probable DNA-RuvA(4)-RuvB(12)-RuvC(2) complex forms which resolves the HJ.</text>
</comment>
<dbReference type="HAMAP" id="MF_00031">
    <property type="entry name" value="DNA_HJ_migration_RuvA"/>
    <property type="match status" value="1"/>
</dbReference>
<dbReference type="SMART" id="SM00278">
    <property type="entry name" value="HhH1"/>
    <property type="match status" value="2"/>
</dbReference>
<evidence type="ECO:0000313" key="9">
    <source>
        <dbReference type="Proteomes" id="UP001500755"/>
    </source>
</evidence>
<dbReference type="InterPro" id="IPR010994">
    <property type="entry name" value="RuvA_2-like"/>
</dbReference>
<feature type="domain" description="Helix-hairpin-helix DNA-binding motif class 1" evidence="7">
    <location>
        <begin position="107"/>
        <end position="126"/>
    </location>
</feature>
<dbReference type="EMBL" id="BAAANO010000017">
    <property type="protein sequence ID" value="GAA2008679.1"/>
    <property type="molecule type" value="Genomic_DNA"/>
</dbReference>
<keyword evidence="9" id="KW-1185">Reference proteome</keyword>
<dbReference type="CDD" id="cd14332">
    <property type="entry name" value="UBA_RuvA_C"/>
    <property type="match status" value="1"/>
</dbReference>
<keyword evidence="1 6" id="KW-0963">Cytoplasm</keyword>
<keyword evidence="2 6" id="KW-0227">DNA damage</keyword>
<protein>
    <recommendedName>
        <fullName evidence="6">Holliday junction branch migration complex subunit RuvA</fullName>
    </recommendedName>
</protein>
<comment type="caution">
    <text evidence="6">Lacks conserved residue(s) required for the propagation of feature annotation.</text>
</comment>
<evidence type="ECO:0000256" key="3">
    <source>
        <dbReference type="ARBA" id="ARBA00023125"/>
    </source>
</evidence>
<keyword evidence="4 6" id="KW-0233">DNA recombination</keyword>
<dbReference type="InterPro" id="IPR003583">
    <property type="entry name" value="Hlx-hairpin-Hlx_DNA-bd_motif"/>
</dbReference>
<accession>A0ABN2TGY2</accession>
<evidence type="ECO:0000256" key="5">
    <source>
        <dbReference type="ARBA" id="ARBA00023204"/>
    </source>
</evidence>
<dbReference type="InterPro" id="IPR000085">
    <property type="entry name" value="RuvA"/>
</dbReference>
<feature type="region of interest" description="Domain III" evidence="6">
    <location>
        <begin position="161"/>
        <end position="209"/>
    </location>
</feature>
<dbReference type="Gene3D" id="1.10.8.10">
    <property type="entry name" value="DNA helicase RuvA subunit, C-terminal domain"/>
    <property type="match status" value="1"/>
</dbReference>
<sequence>MITLLHGYVHSIRPDSVTLVTQGVGRKVLVSPALALSLRHGQETELHTFLVVREDSLTLFGFGSEDERDLFEVLQTISGIGPKLALAITAVLSPAELRRAVRAEDDKAFIAVPGIGKKVAARLLLELAGKLDSLPGGDLPVAASGGTPVAEEPETGRSAAASQVVEALEGLGWKTSDAEKAVDAISGSVAEDDVSGLLRAALKHLGGRG</sequence>
<dbReference type="Gene3D" id="1.10.150.20">
    <property type="entry name" value="5' to 3' exonuclease, C-terminal subdomain"/>
    <property type="match status" value="1"/>
</dbReference>
<proteinExistence type="inferred from homology"/>
<evidence type="ECO:0000256" key="4">
    <source>
        <dbReference type="ARBA" id="ARBA00023172"/>
    </source>
</evidence>
<dbReference type="InterPro" id="IPR012340">
    <property type="entry name" value="NA-bd_OB-fold"/>
</dbReference>
<dbReference type="Pfam" id="PF01330">
    <property type="entry name" value="RuvA_N"/>
    <property type="match status" value="1"/>
</dbReference>
<dbReference type="Gene3D" id="2.40.50.140">
    <property type="entry name" value="Nucleic acid-binding proteins"/>
    <property type="match status" value="1"/>
</dbReference>
<evidence type="ECO:0000256" key="2">
    <source>
        <dbReference type="ARBA" id="ARBA00022763"/>
    </source>
</evidence>
<evidence type="ECO:0000256" key="6">
    <source>
        <dbReference type="HAMAP-Rule" id="MF_00031"/>
    </source>
</evidence>
<dbReference type="Pfam" id="PF14520">
    <property type="entry name" value="HHH_5"/>
    <property type="match status" value="1"/>
</dbReference>
<keyword evidence="5 6" id="KW-0234">DNA repair</keyword>
<dbReference type="InterPro" id="IPR013849">
    <property type="entry name" value="DNA_helicase_Holl-junc_RuvA_I"/>
</dbReference>
<comment type="caution">
    <text evidence="8">The sequence shown here is derived from an EMBL/GenBank/DDBJ whole genome shotgun (WGS) entry which is preliminary data.</text>
</comment>
<comment type="similarity">
    <text evidence="6">Belongs to the RuvA family.</text>
</comment>
<name>A0ABN2TGY2_9MICO</name>
<dbReference type="InterPro" id="IPR011114">
    <property type="entry name" value="RuvA_C"/>
</dbReference>
<dbReference type="RefSeq" id="WP_344309119.1">
    <property type="nucleotide sequence ID" value="NZ_BAAANO010000017.1"/>
</dbReference>
<keyword evidence="3 6" id="KW-0238">DNA-binding</keyword>
<reference evidence="8 9" key="1">
    <citation type="journal article" date="2019" name="Int. J. Syst. Evol. Microbiol.">
        <title>The Global Catalogue of Microorganisms (GCM) 10K type strain sequencing project: providing services to taxonomists for standard genome sequencing and annotation.</title>
        <authorList>
            <consortium name="The Broad Institute Genomics Platform"/>
            <consortium name="The Broad Institute Genome Sequencing Center for Infectious Disease"/>
            <person name="Wu L."/>
            <person name="Ma J."/>
        </authorList>
    </citation>
    <scope>NUCLEOTIDE SEQUENCE [LARGE SCALE GENOMIC DNA]</scope>
    <source>
        <strain evidence="8 9">JCM 14546</strain>
    </source>
</reference>
<dbReference type="SUPFAM" id="SSF50249">
    <property type="entry name" value="Nucleic acid-binding proteins"/>
    <property type="match status" value="1"/>
</dbReference>
<dbReference type="SUPFAM" id="SSF47781">
    <property type="entry name" value="RuvA domain 2-like"/>
    <property type="match status" value="1"/>
</dbReference>
<dbReference type="Pfam" id="PF07499">
    <property type="entry name" value="RuvA_C"/>
    <property type="match status" value="1"/>
</dbReference>
<comment type="domain">
    <text evidence="6">Has three domains with a flexible linker between the domains II and III and assumes an 'L' shape. Domain III is highly mobile and contacts RuvB.</text>
</comment>
<comment type="function">
    <text evidence="6">The RuvA-RuvB-RuvC complex processes Holliday junction (HJ) DNA during genetic recombination and DNA repair, while the RuvA-RuvB complex plays an important role in the rescue of blocked DNA replication forks via replication fork reversal (RFR). RuvA specifically binds to HJ cruciform DNA, conferring on it an open structure. The RuvB hexamer acts as an ATP-dependent pump, pulling dsDNA into and through the RuvAB complex. HJ branch migration allows RuvC to scan DNA until it finds its consensus sequence, where it cleaves and resolves the cruciform DNA.</text>
</comment>
<organism evidence="8 9">
    <name type="scientific">Brevibacterium samyangense</name>
    <dbReference type="NCBI Taxonomy" id="366888"/>
    <lineage>
        <taxon>Bacteria</taxon>
        <taxon>Bacillati</taxon>
        <taxon>Actinomycetota</taxon>
        <taxon>Actinomycetes</taxon>
        <taxon>Micrococcales</taxon>
        <taxon>Brevibacteriaceae</taxon>
        <taxon>Brevibacterium</taxon>
    </lineage>
</organism>
<evidence type="ECO:0000256" key="1">
    <source>
        <dbReference type="ARBA" id="ARBA00022490"/>
    </source>
</evidence>
<feature type="domain" description="Helix-hairpin-helix DNA-binding motif class 1" evidence="7">
    <location>
        <begin position="72"/>
        <end position="91"/>
    </location>
</feature>
<gene>
    <name evidence="6 8" type="primary">ruvA</name>
    <name evidence="8" type="ORF">GCM10009755_18990</name>
</gene>
<dbReference type="SUPFAM" id="SSF46929">
    <property type="entry name" value="DNA helicase RuvA subunit, C-terminal domain"/>
    <property type="match status" value="1"/>
</dbReference>
<dbReference type="NCBIfam" id="TIGR00084">
    <property type="entry name" value="ruvA"/>
    <property type="match status" value="1"/>
</dbReference>
<evidence type="ECO:0000259" key="7">
    <source>
        <dbReference type="SMART" id="SM00278"/>
    </source>
</evidence>
<dbReference type="InterPro" id="IPR036267">
    <property type="entry name" value="RuvA_C_sf"/>
</dbReference>
<comment type="subcellular location">
    <subcellularLocation>
        <location evidence="6">Cytoplasm</location>
    </subcellularLocation>
</comment>